<evidence type="ECO:0000313" key="2">
    <source>
        <dbReference type="EMBL" id="TDB95810.1"/>
    </source>
</evidence>
<dbReference type="Pfam" id="PF24839">
    <property type="entry name" value="DUF7718"/>
    <property type="match status" value="1"/>
</dbReference>
<protein>
    <recommendedName>
        <fullName evidence="1">DUF7718 domain-containing protein</fullName>
    </recommendedName>
</protein>
<dbReference type="EMBL" id="SMKE01000298">
    <property type="protein sequence ID" value="TDB95810.1"/>
    <property type="molecule type" value="Genomic_DNA"/>
</dbReference>
<feature type="domain" description="DUF7718" evidence="1">
    <location>
        <begin position="30"/>
        <end position="118"/>
    </location>
</feature>
<organism evidence="2 3">
    <name type="scientific">Micromonospora fluostatini</name>
    <dbReference type="NCBI Taxonomy" id="1629071"/>
    <lineage>
        <taxon>Bacteria</taxon>
        <taxon>Bacillati</taxon>
        <taxon>Actinomycetota</taxon>
        <taxon>Actinomycetes</taxon>
        <taxon>Micromonosporales</taxon>
        <taxon>Micromonosporaceae</taxon>
        <taxon>Micromonospora</taxon>
    </lineage>
</organism>
<accession>A0ABY2DH15</accession>
<comment type="caution">
    <text evidence="2">The sequence shown here is derived from an EMBL/GenBank/DDBJ whole genome shotgun (WGS) entry which is preliminary data.</text>
</comment>
<reference evidence="2 3" key="1">
    <citation type="submission" date="2019-02" db="EMBL/GenBank/DDBJ databases">
        <title>Draft genome sequences of novel Actinobacteria.</title>
        <authorList>
            <person name="Sahin N."/>
            <person name="Ay H."/>
            <person name="Saygin H."/>
        </authorList>
    </citation>
    <scope>NUCLEOTIDE SEQUENCE [LARGE SCALE GENOMIC DNA]</scope>
    <source>
        <strain evidence="2 3">JCM 30529</strain>
    </source>
</reference>
<evidence type="ECO:0000259" key="1">
    <source>
        <dbReference type="Pfam" id="PF24839"/>
    </source>
</evidence>
<proteinExistence type="predicted"/>
<sequence length="128" mass="15191">MPEQRRYKPPPPDACEEDTVPVRLPIPGNELRVRTVVYRNLIVDFAVVQIVRFEGRWITVAKIDCDRGVIHRRQYVRSTGEDILDHQPLCPIPPDRGWDVVDRWFRDALDLMEDEWEDNLRRWRGDTA</sequence>
<dbReference type="Proteomes" id="UP000295626">
    <property type="component" value="Unassembled WGS sequence"/>
</dbReference>
<name>A0ABY2DH15_9ACTN</name>
<keyword evidence="3" id="KW-1185">Reference proteome</keyword>
<dbReference type="InterPro" id="IPR056135">
    <property type="entry name" value="DUF7718"/>
</dbReference>
<evidence type="ECO:0000313" key="3">
    <source>
        <dbReference type="Proteomes" id="UP000295626"/>
    </source>
</evidence>
<gene>
    <name evidence="2" type="ORF">E1091_09890</name>
</gene>